<dbReference type="PANTHER" id="PTHR24391:SF28">
    <property type="entry name" value="ZINC FINGER E-BOX-BINDING HOMEOBOX 2"/>
    <property type="match status" value="1"/>
</dbReference>
<evidence type="ECO:0000313" key="14">
    <source>
        <dbReference type="EMBL" id="KAG7478204.1"/>
    </source>
</evidence>
<sequence>MPLDIEKLSALGSEGEDEGGLWGMETQDSQDNQDKTSLTPSEGTEPGTPTRCAHPHSLSPEDSWTGGELNAPAAGDRDRDRNREPLMIYGEGEDPRGLEDLAHYDFLMQLRQAADTGGRPDLRQAHNGTAADYRHASIHEEMHSHHWSSGTRGSPEGQEVPPTSPDAMRALLVCPFCQRTYRRDASLREHIKFCHERGGGHLICPLCGYIATHRAQMERHMVAHNQAESKHPMYDHPVENRKFKCLQCGKAFKYKHHLKEHLRIHSGEKPYECSNCKKRFSHSGSYSSHLSSKKCLSGAGGGGVGGGLLNGQAYGSYLNNSSPSSPPATSGRNGGKGPPFPFQDSERQADRVFVESPTAQHPGSPLLQSLELRRLWDPAAELSHRADVFKGTALLPYLHAGGKFEHVLQEMLRRGEYREEGTPAGAEERALRGAGSVGKASTDGYPSREGAGPGGEPPAGGVTCRWCSQLFPSPAVLLQHERYLCKMNREAIEVLEAPRDKDSTPLNFSRPALPAHDAQKAAVVTNGFNEDKSPLRRPAWHPLGAMRSPLPPRSDALASRSHWPTQEAGSPTTPASPAHLEMSSPSFLEKRRVSSSGFNSPLCLDLSINASPPTRPTPPCRTPSSASSQNEPLDLSLPKLRRDPEDDRGCNGRSPTVEKREAENHYRRLTQPPHQRPGTYSGTPLFGGSMYSAFPLFNPILPPGLGGSVHQDGLTALSFNPPAHNAGFLSPMGYMLESDTDSILKRIQGSQALMFQSEAMSRDYLSLMEEGVEGEGGPGRKRLKKTDEGLYACDICDKTFQKSSSLLRHKYEHTGKRPHECKICKKAFKHKHHLIEHSRLHSGEKPYQCDKCGKRFSHSGSYSQHMNHRYAYCSRDQDADGTGEDLGDMSLCPTRSLDLGPLAAGAGLGLEGAPGFFSDSSLDGAPGGPREEDERSRGAPRAKAAGAGGAAPPRPSLTDGSSLTGDGELGSEDGSEGSVRGLESRGEPEANGTDREGEDSCDRDRIRRDAEPSTG</sequence>
<dbReference type="AlphaFoldDB" id="A0A9D3QB25"/>
<feature type="compositionally biased region" description="Polar residues" evidence="12">
    <location>
        <begin position="562"/>
        <end position="575"/>
    </location>
</feature>
<keyword evidence="15" id="KW-1185">Reference proteome</keyword>
<feature type="domain" description="C2H2-type" evidence="13">
    <location>
        <begin position="819"/>
        <end position="846"/>
    </location>
</feature>
<evidence type="ECO:0000256" key="4">
    <source>
        <dbReference type="ARBA" id="ARBA00022771"/>
    </source>
</evidence>
<keyword evidence="9" id="KW-0804">Transcription</keyword>
<feature type="region of interest" description="Disordered" evidence="12">
    <location>
        <begin position="1"/>
        <end position="82"/>
    </location>
</feature>
<dbReference type="PANTHER" id="PTHR24391">
    <property type="entry name" value="HISTONE H4 TRANSCRIPTION FACTOR-RELATED"/>
    <property type="match status" value="1"/>
</dbReference>
<keyword evidence="7" id="KW-0238">DNA-binding</keyword>
<dbReference type="InterPro" id="IPR008598">
    <property type="entry name" value="Di19_Zn-bd"/>
</dbReference>
<keyword evidence="3" id="KW-0677">Repeat</keyword>
<dbReference type="Proteomes" id="UP001046870">
    <property type="component" value="Chromosome 5"/>
</dbReference>
<dbReference type="FunFam" id="3.30.160.60:FF:000013">
    <property type="entry name" value="Putative zinc finger E-box-binding homeobox 2"/>
    <property type="match status" value="2"/>
</dbReference>
<evidence type="ECO:0000256" key="5">
    <source>
        <dbReference type="ARBA" id="ARBA00022833"/>
    </source>
</evidence>
<comment type="caution">
    <text evidence="14">The sequence shown here is derived from an EMBL/GenBank/DDBJ whole genome shotgun (WGS) entry which is preliminary data.</text>
</comment>
<protein>
    <recommendedName>
        <fullName evidence="13">C2H2-type domain-containing protein</fullName>
    </recommendedName>
</protein>
<dbReference type="EMBL" id="JAFDVH010000005">
    <property type="protein sequence ID" value="KAG7478204.1"/>
    <property type="molecule type" value="Genomic_DNA"/>
</dbReference>
<feature type="compositionally biased region" description="Basic and acidic residues" evidence="12">
    <location>
        <begin position="419"/>
        <end position="431"/>
    </location>
</feature>
<dbReference type="InterPro" id="IPR013087">
    <property type="entry name" value="Znf_C2H2_type"/>
</dbReference>
<feature type="compositionally biased region" description="Basic and acidic residues" evidence="12">
    <location>
        <begin position="982"/>
        <end position="1015"/>
    </location>
</feature>
<keyword evidence="2" id="KW-0479">Metal-binding</keyword>
<evidence type="ECO:0000256" key="9">
    <source>
        <dbReference type="ARBA" id="ARBA00023163"/>
    </source>
</evidence>
<evidence type="ECO:0000256" key="2">
    <source>
        <dbReference type="ARBA" id="ARBA00022723"/>
    </source>
</evidence>
<dbReference type="SUPFAM" id="SSF57667">
    <property type="entry name" value="beta-beta-alpha zinc fingers"/>
    <property type="match status" value="3"/>
</dbReference>
<comment type="subcellular location">
    <subcellularLocation>
        <location evidence="1">Nucleus</location>
    </subcellularLocation>
</comment>
<feature type="region of interest" description="Disordered" evidence="12">
    <location>
        <begin position="609"/>
        <end position="682"/>
    </location>
</feature>
<keyword evidence="6" id="KW-0805">Transcription regulation</keyword>
<keyword evidence="8" id="KW-0371">Homeobox</keyword>
<gene>
    <name evidence="14" type="ORF">MATL_G00078120</name>
</gene>
<feature type="domain" description="C2H2-type" evidence="13">
    <location>
        <begin position="791"/>
        <end position="818"/>
    </location>
</feature>
<dbReference type="PROSITE" id="PS50157">
    <property type="entry name" value="ZINC_FINGER_C2H2_2"/>
    <property type="match status" value="5"/>
</dbReference>
<dbReference type="SMART" id="SM00355">
    <property type="entry name" value="ZnF_C2H2"/>
    <property type="match status" value="8"/>
</dbReference>
<feature type="compositionally biased region" description="Basic and acidic residues" evidence="12">
    <location>
        <begin position="640"/>
        <end position="666"/>
    </location>
</feature>
<organism evidence="14 15">
    <name type="scientific">Megalops atlanticus</name>
    <name type="common">Tarpon</name>
    <name type="synonym">Clupea gigantea</name>
    <dbReference type="NCBI Taxonomy" id="7932"/>
    <lineage>
        <taxon>Eukaryota</taxon>
        <taxon>Metazoa</taxon>
        <taxon>Chordata</taxon>
        <taxon>Craniata</taxon>
        <taxon>Vertebrata</taxon>
        <taxon>Euteleostomi</taxon>
        <taxon>Actinopterygii</taxon>
        <taxon>Neopterygii</taxon>
        <taxon>Teleostei</taxon>
        <taxon>Elopiformes</taxon>
        <taxon>Megalopidae</taxon>
        <taxon>Megalops</taxon>
    </lineage>
</organism>
<evidence type="ECO:0000256" key="6">
    <source>
        <dbReference type="ARBA" id="ARBA00023015"/>
    </source>
</evidence>
<dbReference type="FunFam" id="3.30.160.60:FF:000045">
    <property type="entry name" value="ZFP69 zinc finger protein B"/>
    <property type="match status" value="1"/>
</dbReference>
<dbReference type="FunFam" id="3.30.160.60:FF:000082">
    <property type="entry name" value="Putative zinc finger E-box-binding homeobox 2"/>
    <property type="match status" value="1"/>
</dbReference>
<evidence type="ECO:0000256" key="12">
    <source>
        <dbReference type="SAM" id="MobiDB-lite"/>
    </source>
</evidence>
<feature type="region of interest" description="Disordered" evidence="12">
    <location>
        <begin position="141"/>
        <end position="164"/>
    </location>
</feature>
<feature type="domain" description="C2H2-type" evidence="13">
    <location>
        <begin position="847"/>
        <end position="877"/>
    </location>
</feature>
<dbReference type="FunFam" id="3.30.160.60:FF:000744">
    <property type="entry name" value="zinc finger E-box-binding homeobox 1"/>
    <property type="match status" value="1"/>
</dbReference>
<evidence type="ECO:0000313" key="15">
    <source>
        <dbReference type="Proteomes" id="UP001046870"/>
    </source>
</evidence>
<evidence type="ECO:0000256" key="1">
    <source>
        <dbReference type="ARBA" id="ARBA00004123"/>
    </source>
</evidence>
<dbReference type="GO" id="GO:0000978">
    <property type="term" value="F:RNA polymerase II cis-regulatory region sequence-specific DNA binding"/>
    <property type="evidence" value="ECO:0007669"/>
    <property type="project" value="TreeGrafter"/>
</dbReference>
<keyword evidence="10" id="KW-0539">Nucleus</keyword>
<dbReference type="GO" id="GO:0008270">
    <property type="term" value="F:zinc ion binding"/>
    <property type="evidence" value="ECO:0007669"/>
    <property type="project" value="UniProtKB-KW"/>
</dbReference>
<dbReference type="GO" id="GO:0000981">
    <property type="term" value="F:DNA-binding transcription factor activity, RNA polymerase II-specific"/>
    <property type="evidence" value="ECO:0007669"/>
    <property type="project" value="TreeGrafter"/>
</dbReference>
<keyword evidence="4 11" id="KW-0863">Zinc-finger</keyword>
<evidence type="ECO:0000256" key="8">
    <source>
        <dbReference type="ARBA" id="ARBA00023155"/>
    </source>
</evidence>
<feature type="compositionally biased region" description="Low complexity" evidence="12">
    <location>
        <begin position="39"/>
        <end position="50"/>
    </location>
</feature>
<dbReference type="Pfam" id="PF00096">
    <property type="entry name" value="zf-C2H2"/>
    <property type="match status" value="3"/>
</dbReference>
<evidence type="ECO:0000256" key="11">
    <source>
        <dbReference type="PROSITE-ProRule" id="PRU00042"/>
    </source>
</evidence>
<dbReference type="Pfam" id="PF05605">
    <property type="entry name" value="zf-Di19"/>
    <property type="match status" value="1"/>
</dbReference>
<dbReference type="GO" id="GO:0005634">
    <property type="term" value="C:nucleus"/>
    <property type="evidence" value="ECO:0007669"/>
    <property type="project" value="UniProtKB-SubCell"/>
</dbReference>
<dbReference type="InterPro" id="IPR036236">
    <property type="entry name" value="Znf_C2H2_sf"/>
</dbReference>
<name>A0A9D3QB25_MEGAT</name>
<feature type="domain" description="C2H2-type" evidence="13">
    <location>
        <begin position="172"/>
        <end position="195"/>
    </location>
</feature>
<evidence type="ECO:0000256" key="7">
    <source>
        <dbReference type="ARBA" id="ARBA00023125"/>
    </source>
</evidence>
<keyword evidence="5" id="KW-0862">Zinc</keyword>
<dbReference type="OrthoDB" id="427030at2759"/>
<feature type="region of interest" description="Disordered" evidence="12">
    <location>
        <begin position="917"/>
        <end position="1015"/>
    </location>
</feature>
<accession>A0A9D3QB25</accession>
<dbReference type="PROSITE" id="PS00028">
    <property type="entry name" value="ZINC_FINGER_C2H2_1"/>
    <property type="match status" value="4"/>
</dbReference>
<evidence type="ECO:0000256" key="10">
    <source>
        <dbReference type="ARBA" id="ARBA00023242"/>
    </source>
</evidence>
<feature type="domain" description="C2H2-type" evidence="13">
    <location>
        <begin position="243"/>
        <end position="270"/>
    </location>
</feature>
<feature type="region of interest" description="Disordered" evidence="12">
    <location>
        <begin position="500"/>
        <end position="519"/>
    </location>
</feature>
<feature type="region of interest" description="Disordered" evidence="12">
    <location>
        <begin position="526"/>
        <end position="592"/>
    </location>
</feature>
<feature type="region of interest" description="Disordered" evidence="12">
    <location>
        <begin position="318"/>
        <end position="344"/>
    </location>
</feature>
<feature type="region of interest" description="Disordered" evidence="12">
    <location>
        <begin position="419"/>
        <end position="458"/>
    </location>
</feature>
<evidence type="ECO:0000256" key="3">
    <source>
        <dbReference type="ARBA" id="ARBA00022737"/>
    </source>
</evidence>
<evidence type="ECO:0000259" key="13">
    <source>
        <dbReference type="PROSITE" id="PS50157"/>
    </source>
</evidence>
<dbReference type="GO" id="GO:0000122">
    <property type="term" value="P:negative regulation of transcription by RNA polymerase II"/>
    <property type="evidence" value="ECO:0007669"/>
    <property type="project" value="UniProtKB-ARBA"/>
</dbReference>
<reference evidence="14" key="1">
    <citation type="submission" date="2021-01" db="EMBL/GenBank/DDBJ databases">
        <authorList>
            <person name="Zahm M."/>
            <person name="Roques C."/>
            <person name="Cabau C."/>
            <person name="Klopp C."/>
            <person name="Donnadieu C."/>
            <person name="Jouanno E."/>
            <person name="Lampietro C."/>
            <person name="Louis A."/>
            <person name="Herpin A."/>
            <person name="Echchiki A."/>
            <person name="Berthelot C."/>
            <person name="Parey E."/>
            <person name="Roest-Crollius H."/>
            <person name="Braasch I."/>
            <person name="Postlethwait J."/>
            <person name="Bobe J."/>
            <person name="Montfort J."/>
            <person name="Bouchez O."/>
            <person name="Begum T."/>
            <person name="Mejri S."/>
            <person name="Adams A."/>
            <person name="Chen W.-J."/>
            <person name="Guiguen Y."/>
        </authorList>
    </citation>
    <scope>NUCLEOTIDE SEQUENCE</scope>
    <source>
        <strain evidence="14">YG-15Mar2019-1</strain>
        <tissue evidence="14">Brain</tissue>
    </source>
</reference>
<feature type="compositionally biased region" description="Polar residues" evidence="12">
    <location>
        <begin position="26"/>
        <end position="38"/>
    </location>
</feature>
<dbReference type="InterPro" id="IPR051574">
    <property type="entry name" value="ZnF_E-box_Homeobox"/>
</dbReference>
<proteinExistence type="predicted"/>
<dbReference type="Gene3D" id="3.30.160.60">
    <property type="entry name" value="Classic Zinc Finger"/>
    <property type="match status" value="6"/>
</dbReference>